<keyword evidence="1" id="KW-0732">Signal</keyword>
<organism evidence="2 3">
    <name type="scientific">Dreissena polymorpha</name>
    <name type="common">Zebra mussel</name>
    <name type="synonym">Mytilus polymorpha</name>
    <dbReference type="NCBI Taxonomy" id="45954"/>
    <lineage>
        <taxon>Eukaryota</taxon>
        <taxon>Metazoa</taxon>
        <taxon>Spiralia</taxon>
        <taxon>Lophotrochozoa</taxon>
        <taxon>Mollusca</taxon>
        <taxon>Bivalvia</taxon>
        <taxon>Autobranchia</taxon>
        <taxon>Heteroconchia</taxon>
        <taxon>Euheterodonta</taxon>
        <taxon>Imparidentia</taxon>
        <taxon>Neoheterodontei</taxon>
        <taxon>Myida</taxon>
        <taxon>Dreissenoidea</taxon>
        <taxon>Dreissenidae</taxon>
        <taxon>Dreissena</taxon>
    </lineage>
</organism>
<reference evidence="2" key="1">
    <citation type="journal article" date="2019" name="bioRxiv">
        <title>The Genome of the Zebra Mussel, Dreissena polymorpha: A Resource for Invasive Species Research.</title>
        <authorList>
            <person name="McCartney M.A."/>
            <person name="Auch B."/>
            <person name="Kono T."/>
            <person name="Mallez S."/>
            <person name="Zhang Y."/>
            <person name="Obille A."/>
            <person name="Becker A."/>
            <person name="Abrahante J.E."/>
            <person name="Garbe J."/>
            <person name="Badalamenti J.P."/>
            <person name="Herman A."/>
            <person name="Mangelson H."/>
            <person name="Liachko I."/>
            <person name="Sullivan S."/>
            <person name="Sone E.D."/>
            <person name="Koren S."/>
            <person name="Silverstein K.A.T."/>
            <person name="Beckman K.B."/>
            <person name="Gohl D.M."/>
        </authorList>
    </citation>
    <scope>NUCLEOTIDE SEQUENCE</scope>
    <source>
        <strain evidence="2">Duluth1</strain>
        <tissue evidence="2">Whole animal</tissue>
    </source>
</reference>
<sequence>MECSVLLVTYLLVILNTNLIRQPDLDWNNVSSTLKKHKKNPYRIARVADDFLAIERGKKKDIECTLNANYNALVEKNRKNLVRIVEEIVFCVENKLLLYLAVTMRKREISERC</sequence>
<dbReference type="Proteomes" id="UP000828390">
    <property type="component" value="Unassembled WGS sequence"/>
</dbReference>
<accession>A0A9D4BSK4</accession>
<reference evidence="2" key="2">
    <citation type="submission" date="2020-11" db="EMBL/GenBank/DDBJ databases">
        <authorList>
            <person name="McCartney M.A."/>
            <person name="Auch B."/>
            <person name="Kono T."/>
            <person name="Mallez S."/>
            <person name="Becker A."/>
            <person name="Gohl D.M."/>
            <person name="Silverstein K.A.T."/>
            <person name="Koren S."/>
            <person name="Bechman K.B."/>
            <person name="Herman A."/>
            <person name="Abrahante J.E."/>
            <person name="Garbe J."/>
        </authorList>
    </citation>
    <scope>NUCLEOTIDE SEQUENCE</scope>
    <source>
        <strain evidence="2">Duluth1</strain>
        <tissue evidence="2">Whole animal</tissue>
    </source>
</reference>
<proteinExistence type="predicted"/>
<protein>
    <submittedName>
        <fullName evidence="2">Uncharacterized protein</fullName>
    </submittedName>
</protein>
<feature type="signal peptide" evidence="1">
    <location>
        <begin position="1"/>
        <end position="20"/>
    </location>
</feature>
<feature type="chain" id="PRO_5038476422" evidence="1">
    <location>
        <begin position="21"/>
        <end position="113"/>
    </location>
</feature>
<evidence type="ECO:0000313" key="2">
    <source>
        <dbReference type="EMBL" id="KAH3707705.1"/>
    </source>
</evidence>
<comment type="caution">
    <text evidence="2">The sequence shown here is derived from an EMBL/GenBank/DDBJ whole genome shotgun (WGS) entry which is preliminary data.</text>
</comment>
<keyword evidence="3" id="KW-1185">Reference proteome</keyword>
<evidence type="ECO:0000313" key="3">
    <source>
        <dbReference type="Proteomes" id="UP000828390"/>
    </source>
</evidence>
<evidence type="ECO:0000256" key="1">
    <source>
        <dbReference type="SAM" id="SignalP"/>
    </source>
</evidence>
<dbReference type="EMBL" id="JAIWYP010000014">
    <property type="protein sequence ID" value="KAH3707705.1"/>
    <property type="molecule type" value="Genomic_DNA"/>
</dbReference>
<gene>
    <name evidence="2" type="ORF">DPMN_067116</name>
</gene>
<name>A0A9D4BSK4_DREPO</name>
<dbReference type="AlphaFoldDB" id="A0A9D4BSK4"/>